<accession>A0A150MET7</accession>
<proteinExistence type="predicted"/>
<dbReference type="AlphaFoldDB" id="A0A150MET7"/>
<dbReference type="Proteomes" id="UP000075683">
    <property type="component" value="Unassembled WGS sequence"/>
</dbReference>
<comment type="caution">
    <text evidence="1">The sequence shown here is derived from an EMBL/GenBank/DDBJ whole genome shotgun (WGS) entry which is preliminary data.</text>
</comment>
<reference evidence="1 2" key="1">
    <citation type="submission" date="2016-01" db="EMBL/GenBank/DDBJ databases">
        <title>Draft Genome Sequences of Seven Thermophilic Sporeformers Isolated from Foods.</title>
        <authorList>
            <person name="Berendsen E.M."/>
            <person name="Wells-Bennik M.H."/>
            <person name="Krawcyk A.O."/>
            <person name="De Jong A."/>
            <person name="Holsappel S."/>
            <person name="Eijlander R.T."/>
            <person name="Kuipers O.P."/>
        </authorList>
    </citation>
    <scope>NUCLEOTIDE SEQUENCE [LARGE SCALE GENOMIC DNA]</scope>
    <source>
        <strain evidence="1 2">B4135</strain>
    </source>
</reference>
<gene>
    <name evidence="1" type="ORF">B4135_1007</name>
</gene>
<evidence type="ECO:0000313" key="2">
    <source>
        <dbReference type="Proteomes" id="UP000075683"/>
    </source>
</evidence>
<organism evidence="1 2">
    <name type="scientific">Caldibacillus debilis</name>
    <dbReference type="NCBI Taxonomy" id="301148"/>
    <lineage>
        <taxon>Bacteria</taxon>
        <taxon>Bacillati</taxon>
        <taxon>Bacillota</taxon>
        <taxon>Bacilli</taxon>
        <taxon>Bacillales</taxon>
        <taxon>Bacillaceae</taxon>
        <taxon>Caldibacillus</taxon>
    </lineage>
</organism>
<dbReference type="EMBL" id="LQYT01000004">
    <property type="protein sequence ID" value="KYD22986.1"/>
    <property type="molecule type" value="Genomic_DNA"/>
</dbReference>
<protein>
    <submittedName>
        <fullName evidence="1">Uncharacterized protein</fullName>
    </submittedName>
</protein>
<sequence length="72" mass="8495">MDHCNKKQNERLAERKDLPFGRIGRPASVDHSRFLYWTFKEILFFLDHPFFFSKPAKGACRPLCPAGIRHTF</sequence>
<name>A0A150MET7_9BACI</name>
<evidence type="ECO:0000313" key="1">
    <source>
        <dbReference type="EMBL" id="KYD22986.1"/>
    </source>
</evidence>